<dbReference type="Gene3D" id="2.120.10.30">
    <property type="entry name" value="TolB, C-terminal domain"/>
    <property type="match status" value="1"/>
</dbReference>
<keyword evidence="3" id="KW-0325">Glycoprotein</keyword>
<dbReference type="Pfam" id="PF01436">
    <property type="entry name" value="NHL"/>
    <property type="match status" value="2"/>
</dbReference>
<accession>A0A381TQ30</accession>
<sequence>MAATTTVGTGKYTYEVDEDWAKLPEGWEMPAAAVYGDSKDRVYCFNRDPEHPVCIFDREGNFVSSWGAGLISFAHAIYLDKEDNVWLVDRNKHQVFKYTVDGKLLLTIGEEGYRSDTGVAPDDYSSTTWSSVTHSGPPFNMPAGIAVNDTGEIFIADGYANARVHKFTSDGKHIMSWGDPGSGDGQFNLPHGVWIDKQGQVLVSDRENDRIQVFTQDGSFVKSWPTKLIGPALMYIDDEDIVYIPEHNGGMVSVLTHDGERLAQWGEEKYRSCHGIWVDSYRDVYVVTPGDWGKGRRVVKYSRRG</sequence>
<organism evidence="4">
    <name type="scientific">marine metagenome</name>
    <dbReference type="NCBI Taxonomy" id="408172"/>
    <lineage>
        <taxon>unclassified sequences</taxon>
        <taxon>metagenomes</taxon>
        <taxon>ecological metagenomes</taxon>
    </lineage>
</organism>
<dbReference type="InterPro" id="IPR001258">
    <property type="entry name" value="NHL_repeat"/>
</dbReference>
<dbReference type="CDD" id="cd14958">
    <property type="entry name" value="NHL_PAL_like"/>
    <property type="match status" value="1"/>
</dbReference>
<name>A0A381TQ30_9ZZZZ</name>
<gene>
    <name evidence="4" type="ORF">METZ01_LOCUS70482</name>
</gene>
<evidence type="ECO:0000313" key="4">
    <source>
        <dbReference type="EMBL" id="SVA17628.1"/>
    </source>
</evidence>
<proteinExistence type="predicted"/>
<keyword evidence="2" id="KW-0677">Repeat</keyword>
<evidence type="ECO:0000256" key="3">
    <source>
        <dbReference type="ARBA" id="ARBA00023180"/>
    </source>
</evidence>
<protein>
    <recommendedName>
        <fullName evidence="5">Peptidylamidoglycolate lyase</fullName>
    </recommendedName>
</protein>
<evidence type="ECO:0008006" key="5">
    <source>
        <dbReference type="Google" id="ProtNLM"/>
    </source>
</evidence>
<dbReference type="SUPFAM" id="SSF101898">
    <property type="entry name" value="NHL repeat"/>
    <property type="match status" value="1"/>
</dbReference>
<reference evidence="4" key="1">
    <citation type="submission" date="2018-05" db="EMBL/GenBank/DDBJ databases">
        <authorList>
            <person name="Lanie J.A."/>
            <person name="Ng W.-L."/>
            <person name="Kazmierczak K.M."/>
            <person name="Andrzejewski T.M."/>
            <person name="Davidsen T.M."/>
            <person name="Wayne K.J."/>
            <person name="Tettelin H."/>
            <person name="Glass J.I."/>
            <person name="Rusch D."/>
            <person name="Podicherti R."/>
            <person name="Tsui H.-C.T."/>
            <person name="Winkler M.E."/>
        </authorList>
    </citation>
    <scope>NUCLEOTIDE SEQUENCE</scope>
</reference>
<evidence type="ECO:0000256" key="2">
    <source>
        <dbReference type="ARBA" id="ARBA00022737"/>
    </source>
</evidence>
<keyword evidence="1" id="KW-0732">Signal</keyword>
<dbReference type="PANTHER" id="PTHR10680">
    <property type="entry name" value="PEPTIDYL-GLYCINE ALPHA-AMIDATING MONOOXYGENASE"/>
    <property type="match status" value="1"/>
</dbReference>
<dbReference type="InterPro" id="IPR011042">
    <property type="entry name" value="6-blade_b-propeller_TolB-like"/>
</dbReference>
<dbReference type="PROSITE" id="PS51125">
    <property type="entry name" value="NHL"/>
    <property type="match status" value="2"/>
</dbReference>
<dbReference type="AlphaFoldDB" id="A0A381TQ30"/>
<dbReference type="EMBL" id="UINC01004895">
    <property type="protein sequence ID" value="SVA17628.1"/>
    <property type="molecule type" value="Genomic_DNA"/>
</dbReference>
<evidence type="ECO:0000256" key="1">
    <source>
        <dbReference type="ARBA" id="ARBA00022729"/>
    </source>
</evidence>
<dbReference type="PANTHER" id="PTHR10680:SF38">
    <property type="entry name" value="BLL1368 PROTEIN"/>
    <property type="match status" value="1"/>
</dbReference>